<keyword evidence="2 4" id="KW-0328">Glycosyltransferase</keyword>
<dbReference type="EC" id="2.4.1.83" evidence="4"/>
<evidence type="ECO:0000313" key="7">
    <source>
        <dbReference type="EMBL" id="CAD8874998.1"/>
    </source>
</evidence>
<dbReference type="PANTHER" id="PTHR43398:SF1">
    <property type="entry name" value="DOLICHOL-PHOSPHATE MANNOSYLTRANSFERASE SUBUNIT 1"/>
    <property type="match status" value="1"/>
</dbReference>
<accession>A0A6U5DLE1</accession>
<dbReference type="FunFam" id="3.90.550.10:FF:000122">
    <property type="entry name" value="Dolichol-phosphate mannosyltransferase subunit 1"/>
    <property type="match status" value="1"/>
</dbReference>
<dbReference type="Pfam" id="PF00535">
    <property type="entry name" value="Glycos_transf_2"/>
    <property type="match status" value="1"/>
</dbReference>
<evidence type="ECO:0000256" key="4">
    <source>
        <dbReference type="RuleBase" id="RU365083"/>
    </source>
</evidence>
<comment type="subcellular location">
    <subcellularLocation>
        <location evidence="4">Endoplasmic reticulum</location>
    </subcellularLocation>
</comment>
<dbReference type="EMBL" id="HBFR01003168">
    <property type="protein sequence ID" value="CAD8874997.1"/>
    <property type="molecule type" value="Transcribed_RNA"/>
</dbReference>
<dbReference type="InterPro" id="IPR001173">
    <property type="entry name" value="Glyco_trans_2-like"/>
</dbReference>
<protein>
    <recommendedName>
        <fullName evidence="4">Dolichol-phosphate mannosyltransferase subunit 1</fullName>
        <ecNumber evidence="4">2.4.1.83</ecNumber>
    </recommendedName>
</protein>
<keyword evidence="3 4" id="KW-0808">Transferase</keyword>
<comment type="similarity">
    <text evidence="1 4">Belongs to the glycosyltransferase 2 family.</text>
</comment>
<dbReference type="SUPFAM" id="SSF53448">
    <property type="entry name" value="Nucleotide-diphospho-sugar transferases"/>
    <property type="match status" value="1"/>
</dbReference>
<organism evidence="7">
    <name type="scientific">Corethron hystrix</name>
    <dbReference type="NCBI Taxonomy" id="216773"/>
    <lineage>
        <taxon>Eukaryota</taxon>
        <taxon>Sar</taxon>
        <taxon>Stramenopiles</taxon>
        <taxon>Ochrophyta</taxon>
        <taxon>Bacillariophyta</taxon>
        <taxon>Coscinodiscophyceae</taxon>
        <taxon>Corethrophycidae</taxon>
        <taxon>Corethrales</taxon>
        <taxon>Corethraceae</taxon>
        <taxon>Corethron</taxon>
    </lineage>
</organism>
<proteinExistence type="inferred from homology"/>
<comment type="catalytic activity">
    <reaction evidence="4">
        <text>a di-trans,poly-cis-dolichyl phosphate + GDP-alpha-D-mannose = a di-trans,poly-cis-dolichyl beta-D-mannosyl phosphate + GDP</text>
        <dbReference type="Rhea" id="RHEA:21184"/>
        <dbReference type="Rhea" id="RHEA-COMP:19498"/>
        <dbReference type="Rhea" id="RHEA-COMP:19501"/>
        <dbReference type="ChEBI" id="CHEBI:57527"/>
        <dbReference type="ChEBI" id="CHEBI:57683"/>
        <dbReference type="ChEBI" id="CHEBI:58189"/>
        <dbReference type="ChEBI" id="CHEBI:58211"/>
    </reaction>
</comment>
<comment type="subunit">
    <text evidence="4">Component of the dolichol-phosphate mannose (DPM) synthase complex.</text>
</comment>
<dbReference type="UniPathway" id="UPA00378"/>
<feature type="domain" description="Glycosyltransferase 2-like" evidence="5">
    <location>
        <begin position="5"/>
        <end position="162"/>
    </location>
</feature>
<comment type="pathway">
    <text evidence="4">Protein modification; protein glycosylation.</text>
</comment>
<comment type="function">
    <text evidence="4">Transfers mannose from GDP-mannose to dolichol monophosphate to form dolichol phosphate mannose (Dol-P-Man) which is the mannosyl donor in pathways leading to N-glycosylation, glycosyl phosphatidylinositol membrane anchoring, and O-mannosylation of proteins.</text>
</comment>
<dbReference type="Gene3D" id="3.90.550.10">
    <property type="entry name" value="Spore Coat Polysaccharide Biosynthesis Protein SpsA, Chain A"/>
    <property type="match status" value="1"/>
</dbReference>
<dbReference type="CDD" id="cd06442">
    <property type="entry name" value="DPM1_like"/>
    <property type="match status" value="1"/>
</dbReference>
<name>A0A6U5DLE1_9STRA</name>
<evidence type="ECO:0000256" key="1">
    <source>
        <dbReference type="ARBA" id="ARBA00006739"/>
    </source>
</evidence>
<dbReference type="EMBL" id="HBFR01003169">
    <property type="protein sequence ID" value="CAD8874998.1"/>
    <property type="molecule type" value="Transcribed_RNA"/>
</dbReference>
<evidence type="ECO:0000259" key="5">
    <source>
        <dbReference type="Pfam" id="PF00535"/>
    </source>
</evidence>
<dbReference type="GO" id="GO:0005789">
    <property type="term" value="C:endoplasmic reticulum membrane"/>
    <property type="evidence" value="ECO:0007669"/>
    <property type="project" value="TreeGrafter"/>
</dbReference>
<dbReference type="InterPro" id="IPR039528">
    <property type="entry name" value="DPM1-like"/>
</dbReference>
<sequence length="224" mass="24465">MSKSKLKYEVIIVEDSSPDNTFEVAKSLQKVYGESKVKIFTRRGKLGLGSAYGAGLAIARGERVVIMDADLSHHPKFIPMMVDVMDGKNNGVGSGKFENSSTGFDIVTGTRYKRGGGVYGWSLFRKMTSRGANFMADFLLQPGVSDLTGSFRLYSRNAIEDILPKVNSKGYAFQMEIMVRAKDCGLTVGEVPITFVDRVYGNSKLGSGEIVGFLKGLLNLFLTT</sequence>
<dbReference type="AlphaFoldDB" id="A0A6U5DLE1"/>
<dbReference type="InterPro" id="IPR029044">
    <property type="entry name" value="Nucleotide-diphossugar_trans"/>
</dbReference>
<reference evidence="7" key="1">
    <citation type="submission" date="2021-01" db="EMBL/GenBank/DDBJ databases">
        <authorList>
            <person name="Corre E."/>
            <person name="Pelletier E."/>
            <person name="Niang G."/>
            <person name="Scheremetjew M."/>
            <person name="Finn R."/>
            <person name="Kale V."/>
            <person name="Holt S."/>
            <person name="Cochrane G."/>
            <person name="Meng A."/>
            <person name="Brown T."/>
            <person name="Cohen L."/>
        </authorList>
    </citation>
    <scope>NUCLEOTIDE SEQUENCE</scope>
    <source>
        <strain evidence="7">308</strain>
    </source>
</reference>
<dbReference type="GO" id="GO:0006506">
    <property type="term" value="P:GPI anchor biosynthetic process"/>
    <property type="evidence" value="ECO:0007669"/>
    <property type="project" value="TreeGrafter"/>
</dbReference>
<gene>
    <name evidence="6" type="ORF">CHYS00102_LOCUS2172</name>
    <name evidence="7" type="ORF">CHYS00102_LOCUS2173</name>
</gene>
<evidence type="ECO:0000313" key="6">
    <source>
        <dbReference type="EMBL" id="CAD8874997.1"/>
    </source>
</evidence>
<evidence type="ECO:0000256" key="3">
    <source>
        <dbReference type="ARBA" id="ARBA00022679"/>
    </source>
</evidence>
<keyword evidence="4" id="KW-0256">Endoplasmic reticulum</keyword>
<evidence type="ECO:0000256" key="2">
    <source>
        <dbReference type="ARBA" id="ARBA00022676"/>
    </source>
</evidence>
<dbReference type="GO" id="GO:0004582">
    <property type="term" value="F:dolichyl-phosphate beta-D-mannosyltransferase activity"/>
    <property type="evidence" value="ECO:0007669"/>
    <property type="project" value="UniProtKB-UniRule"/>
</dbReference>
<dbReference type="PANTHER" id="PTHR43398">
    <property type="entry name" value="DOLICHOL-PHOSPHATE MANNOSYLTRANSFERASE SUBUNIT 1"/>
    <property type="match status" value="1"/>
</dbReference>
<dbReference type="GO" id="GO:0035269">
    <property type="term" value="P:protein O-linked glycosylation via mannose"/>
    <property type="evidence" value="ECO:0007669"/>
    <property type="project" value="TreeGrafter"/>
</dbReference>
<dbReference type="GO" id="GO:0006488">
    <property type="term" value="P:dolichol-linked oligosaccharide biosynthetic process"/>
    <property type="evidence" value="ECO:0007669"/>
    <property type="project" value="TreeGrafter"/>
</dbReference>